<evidence type="ECO:0008006" key="3">
    <source>
        <dbReference type="Google" id="ProtNLM"/>
    </source>
</evidence>
<sequence length="428" mass="48757">MDQHLSIFRPYDRDPRHEDQLTRAALIVMRLVPLCQEAFLGLADCPRLSALPRPRFDMQTESLVALDIEVEDPTVDELVSVFLGPHEDLVAGTDELNVASERRARYDGVIQYGTALVVVIESKLYASASEQQALEINTKQLGHQAKRWVPVRWQDLLDRWWKLVELGVLGPAEAAVLSDFFDNAEMNFGDLLPYTDLERCGDHAGRQLRRLRTILETATGFTAEVRDVGGHAGVKFPQDQVVAFDRVSLYIEGDNVVLSAWPAELAPQYKRVYAHPDRAEALIALTEERGWQVQGNFHLAFWRSSGPQRWYPTRRLPGSTYVRQWVDDFSDGRAGRRPRKELNDSLFRGWLIQRGYAADAEMGSLDEWSDRLPMEKFDVRPSIQVTRSWQYTDAVTRDRTGQLTAEVRDAINCLLSALDEPQLHDLTP</sequence>
<dbReference type="RefSeq" id="WP_187098455.1">
    <property type="nucleotide sequence ID" value="NZ_CP059894.1"/>
</dbReference>
<proteinExistence type="predicted"/>
<protein>
    <recommendedName>
        <fullName evidence="3">PD-(D/E)XK nuclease superfamily protein</fullName>
    </recommendedName>
</protein>
<organism evidence="1 2">
    <name type="scientific">Mycolicibacterium fluoranthenivorans</name>
    <dbReference type="NCBI Taxonomy" id="258505"/>
    <lineage>
        <taxon>Bacteria</taxon>
        <taxon>Bacillati</taxon>
        <taxon>Actinomycetota</taxon>
        <taxon>Actinomycetes</taxon>
        <taxon>Mycobacteriales</taxon>
        <taxon>Mycobacteriaceae</taxon>
        <taxon>Mycolicibacterium</taxon>
    </lineage>
</organism>
<dbReference type="EMBL" id="CP059894">
    <property type="protein sequence ID" value="QNJ94857.1"/>
    <property type="molecule type" value="Genomic_DNA"/>
</dbReference>
<dbReference type="Proteomes" id="UP000515498">
    <property type="component" value="Chromosome"/>
</dbReference>
<dbReference type="AlphaFoldDB" id="A0A7G8PKJ1"/>
<accession>A0A7G8PKJ1</accession>
<gene>
    <name evidence="1" type="ORF">HZU40_11740</name>
</gene>
<evidence type="ECO:0000313" key="2">
    <source>
        <dbReference type="Proteomes" id="UP000515498"/>
    </source>
</evidence>
<reference evidence="1 2" key="1">
    <citation type="submission" date="2020-07" db="EMBL/GenBank/DDBJ databases">
        <title>Draft genome sequence of four isobutane-metabolizing strains capable of cometabolically degrading diverse ether contaminants.</title>
        <authorList>
            <person name="Chen W."/>
            <person name="Faulkner N."/>
            <person name="Smith C."/>
            <person name="Hyman M."/>
        </authorList>
    </citation>
    <scope>NUCLEOTIDE SEQUENCE [LARGE SCALE GENOMIC DNA]</scope>
    <source>
        <strain evidence="1 2">2A</strain>
    </source>
</reference>
<dbReference type="KEGG" id="mflu:HZU40_11740"/>
<name>A0A7G8PKJ1_9MYCO</name>
<evidence type="ECO:0000313" key="1">
    <source>
        <dbReference type="EMBL" id="QNJ94857.1"/>
    </source>
</evidence>